<reference evidence="2" key="1">
    <citation type="journal article" date="2014" name="DNA Res.">
        <title>A complete view of the genetic diversity of the Escherichia coli O-antigen biosynthesis gene cluster.</title>
        <authorList>
            <person name="Iguchi A."/>
            <person name="Iyoda S."/>
            <person name="Kikuchi T."/>
            <person name="Ogura Y."/>
            <person name="Katsura K."/>
            <person name="Ohnishi M."/>
            <person name="Hayashi T."/>
            <person name="Thomson N.R."/>
        </authorList>
    </citation>
    <scope>NUCLEOTIDE SEQUENCE</scope>
    <source>
        <strain evidence="2">H502a</strain>
    </source>
</reference>
<protein>
    <submittedName>
        <fullName evidence="2">Putative glycosyltransferase</fullName>
    </submittedName>
</protein>
<dbReference type="Pfam" id="PF00535">
    <property type="entry name" value="Glycos_transf_2"/>
    <property type="match status" value="1"/>
</dbReference>
<dbReference type="PANTHER" id="PTHR43685">
    <property type="entry name" value="GLYCOSYLTRANSFERASE"/>
    <property type="match status" value="1"/>
</dbReference>
<accession>A0A0A8J3L1</accession>
<dbReference type="SUPFAM" id="SSF53448">
    <property type="entry name" value="Nucleotide-diphospho-sugar transferases"/>
    <property type="match status" value="1"/>
</dbReference>
<dbReference type="Gene3D" id="3.90.550.10">
    <property type="entry name" value="Spore Coat Polysaccharide Biosynthesis Protein SpsA, Chain A"/>
    <property type="match status" value="1"/>
</dbReference>
<sequence length="248" mass="28071">MRISIITATYNSEKTLLDTLLSLEKQTHSDIEYIVVDGASKDNTIELIKSKCTRVSTIICEPDNGIYDALNKGIQAASGDIIGFLHSDDLLAYDDAIADIVKTFESSGCDAVYGDLEYVAKNDTTKRIRLWKSGSFSRLKMKLGWMPPHPSFYMKRDCYSQFGCFSLDYRISADYDSLLRYILKQRISIAYLPKVLVKMRVGGISNRSVSSMINKSMEDIRAMRQNGIIWPIALAYKNLSKLPQFIKK</sequence>
<name>A0A0A8J3L1_ECOLX</name>
<organism evidence="2">
    <name type="scientific">Escherichia coli</name>
    <dbReference type="NCBI Taxonomy" id="562"/>
    <lineage>
        <taxon>Bacteria</taxon>
        <taxon>Pseudomonadati</taxon>
        <taxon>Pseudomonadota</taxon>
        <taxon>Gammaproteobacteria</taxon>
        <taxon>Enterobacterales</taxon>
        <taxon>Enterobacteriaceae</taxon>
        <taxon>Escherichia</taxon>
    </lineage>
</organism>
<keyword evidence="2" id="KW-0808">Transferase</keyword>
<dbReference type="InterPro" id="IPR029044">
    <property type="entry name" value="Nucleotide-diphossugar_trans"/>
</dbReference>
<dbReference type="EMBL" id="AB811613">
    <property type="protein sequence ID" value="BAQ00836.1"/>
    <property type="molecule type" value="Genomic_DNA"/>
</dbReference>
<dbReference type="GO" id="GO:0016740">
    <property type="term" value="F:transferase activity"/>
    <property type="evidence" value="ECO:0007669"/>
    <property type="project" value="UniProtKB-KW"/>
</dbReference>
<feature type="domain" description="Glycosyltransferase 2-like" evidence="1">
    <location>
        <begin position="4"/>
        <end position="141"/>
    </location>
</feature>
<dbReference type="InterPro" id="IPR050834">
    <property type="entry name" value="Glycosyltransf_2"/>
</dbReference>
<dbReference type="RefSeq" id="WP_001610397.1">
    <property type="nucleotide sequence ID" value="NZ_CALSCT010000004.1"/>
</dbReference>
<evidence type="ECO:0000259" key="1">
    <source>
        <dbReference type="Pfam" id="PF00535"/>
    </source>
</evidence>
<proteinExistence type="predicted"/>
<dbReference type="AlphaFoldDB" id="A0A0A8J3L1"/>
<dbReference type="CDD" id="cd06433">
    <property type="entry name" value="GT_2_WfgS_like"/>
    <property type="match status" value="1"/>
</dbReference>
<dbReference type="PANTHER" id="PTHR43685:SF2">
    <property type="entry name" value="GLYCOSYLTRANSFERASE 2-LIKE DOMAIN-CONTAINING PROTEIN"/>
    <property type="match status" value="1"/>
</dbReference>
<evidence type="ECO:0000313" key="2">
    <source>
        <dbReference type="EMBL" id="BAQ00836.1"/>
    </source>
</evidence>
<dbReference type="InterPro" id="IPR001173">
    <property type="entry name" value="Glyco_trans_2-like"/>
</dbReference>